<name>A0AAU8JPQ3_9ACTN</name>
<evidence type="ECO:0000259" key="2">
    <source>
        <dbReference type="PROSITE" id="PS51746"/>
    </source>
</evidence>
<dbReference type="InterPro" id="IPR052016">
    <property type="entry name" value="Bact_Sigma-Reg"/>
</dbReference>
<dbReference type="InterPro" id="IPR029016">
    <property type="entry name" value="GAF-like_dom_sf"/>
</dbReference>
<dbReference type="SMART" id="SM00331">
    <property type="entry name" value="PP2C_SIG"/>
    <property type="match status" value="1"/>
</dbReference>
<keyword evidence="1 3" id="KW-0378">Hydrolase</keyword>
<dbReference type="PROSITE" id="PS51746">
    <property type="entry name" value="PPM_2"/>
    <property type="match status" value="1"/>
</dbReference>
<dbReference type="AlphaFoldDB" id="A0AAU8JPQ3"/>
<dbReference type="EC" id="3.1.3.16" evidence="3"/>
<dbReference type="SUPFAM" id="SSF81606">
    <property type="entry name" value="PP2C-like"/>
    <property type="match status" value="1"/>
</dbReference>
<dbReference type="InterPro" id="IPR036457">
    <property type="entry name" value="PPM-type-like_dom_sf"/>
</dbReference>
<dbReference type="EMBL" id="CP159872">
    <property type="protein sequence ID" value="XCM78232.1"/>
    <property type="molecule type" value="Genomic_DNA"/>
</dbReference>
<dbReference type="KEGG" id="kcm:ABWK59_04415"/>
<feature type="domain" description="PPM-type phosphatase" evidence="2">
    <location>
        <begin position="175"/>
        <end position="396"/>
    </location>
</feature>
<evidence type="ECO:0000256" key="1">
    <source>
        <dbReference type="ARBA" id="ARBA00022801"/>
    </source>
</evidence>
<dbReference type="Gene3D" id="3.30.450.40">
    <property type="match status" value="1"/>
</dbReference>
<protein>
    <submittedName>
        <fullName evidence="3">PP2C family protein-serine/threonine phosphatase</fullName>
        <ecNumber evidence="3">3.1.3.16</ecNumber>
    </submittedName>
</protein>
<dbReference type="GO" id="GO:0004722">
    <property type="term" value="F:protein serine/threonine phosphatase activity"/>
    <property type="evidence" value="ECO:0007669"/>
    <property type="project" value="UniProtKB-EC"/>
</dbReference>
<dbReference type="RefSeq" id="WP_354637975.1">
    <property type="nucleotide sequence ID" value="NZ_CP159872.1"/>
</dbReference>
<accession>A0AAU8JPQ3</accession>
<dbReference type="PANTHER" id="PTHR43156:SF2">
    <property type="entry name" value="STAGE II SPORULATION PROTEIN E"/>
    <property type="match status" value="1"/>
</dbReference>
<dbReference type="Pfam" id="PF07228">
    <property type="entry name" value="SpoIIE"/>
    <property type="match status" value="1"/>
</dbReference>
<reference evidence="3" key="1">
    <citation type="submission" date="2024-06" db="EMBL/GenBank/DDBJ databases">
        <title>The genome sequences of Kitasatospora sp. strain HUAS MG31.</title>
        <authorList>
            <person name="Mo P."/>
        </authorList>
    </citation>
    <scope>NUCLEOTIDE SEQUENCE</scope>
    <source>
        <strain evidence="3">HUAS MG31</strain>
    </source>
</reference>
<sequence>MDDAAFGAVLADLLERSHHTAPAELAALVRGAAQAIGLDDAAVYLADVQQTHLVPYPTDGPSTAEEPTPEAALRMEGTFAGWAYRTESLRLSTDDGLVLWLPLIDGIERIGVLRVTAAALDAPTIARCRTLASVTALIVISKSSIGDTVPRMVRTRPMTLQAELAWAFMPPRTLGTSEVTSSAVLEPAYEIGGDAFDHSLDARNLHLAVVDAMGHDVASGLSSSLALAGYRSSRRLGAGLADIVDAVDRALARWVPDRLLTAVFATLDLATGRLSWVNCGHPAPLLIRRQHVVPAALTRPAHLPLGLGPLYPAPAPHLHHAQLEPGDRILVHTDGVTEGRSRTGEMFGEPRLVDTVVRATAAGEPTPEALHRLVRTILDHQSGRLTDDATILLAEWHPTGGRSQQGM</sequence>
<dbReference type="Gene3D" id="3.60.40.10">
    <property type="entry name" value="PPM-type phosphatase domain"/>
    <property type="match status" value="1"/>
</dbReference>
<gene>
    <name evidence="3" type="ORF">ABWK59_04415</name>
</gene>
<proteinExistence type="predicted"/>
<dbReference type="PANTHER" id="PTHR43156">
    <property type="entry name" value="STAGE II SPORULATION PROTEIN E-RELATED"/>
    <property type="match status" value="1"/>
</dbReference>
<dbReference type="SUPFAM" id="SSF55781">
    <property type="entry name" value="GAF domain-like"/>
    <property type="match status" value="1"/>
</dbReference>
<dbReference type="InterPro" id="IPR001932">
    <property type="entry name" value="PPM-type_phosphatase-like_dom"/>
</dbReference>
<organism evidence="3">
    <name type="scientific">Kitasatospora camelliae</name>
    <dbReference type="NCBI Taxonomy" id="3156397"/>
    <lineage>
        <taxon>Bacteria</taxon>
        <taxon>Bacillati</taxon>
        <taxon>Actinomycetota</taxon>
        <taxon>Actinomycetes</taxon>
        <taxon>Kitasatosporales</taxon>
        <taxon>Streptomycetaceae</taxon>
        <taxon>Kitasatospora</taxon>
    </lineage>
</organism>
<evidence type="ECO:0000313" key="3">
    <source>
        <dbReference type="EMBL" id="XCM78232.1"/>
    </source>
</evidence>